<dbReference type="EMBL" id="HACG01041517">
    <property type="protein sequence ID" value="CEK88382.1"/>
    <property type="molecule type" value="Transcribed_RNA"/>
</dbReference>
<dbReference type="InterPro" id="IPR012337">
    <property type="entry name" value="RNaseH-like_sf"/>
</dbReference>
<evidence type="ECO:0008006" key="2">
    <source>
        <dbReference type="Google" id="ProtNLM"/>
    </source>
</evidence>
<sequence length="66" mass="7614">LRLRSYTNNTQWLKSGRYGAVEEELALNSGKLRELKETELNTNRMVVLQWIPAHCDIPGNERADIT</sequence>
<dbReference type="Gene3D" id="3.30.420.10">
    <property type="entry name" value="Ribonuclease H-like superfamily/Ribonuclease H"/>
    <property type="match status" value="1"/>
</dbReference>
<name>A0A0B7B683_9EUPU</name>
<organism evidence="1">
    <name type="scientific">Arion vulgaris</name>
    <dbReference type="NCBI Taxonomy" id="1028688"/>
    <lineage>
        <taxon>Eukaryota</taxon>
        <taxon>Metazoa</taxon>
        <taxon>Spiralia</taxon>
        <taxon>Lophotrochozoa</taxon>
        <taxon>Mollusca</taxon>
        <taxon>Gastropoda</taxon>
        <taxon>Heterobranchia</taxon>
        <taxon>Euthyneura</taxon>
        <taxon>Panpulmonata</taxon>
        <taxon>Eupulmonata</taxon>
        <taxon>Stylommatophora</taxon>
        <taxon>Helicina</taxon>
        <taxon>Arionoidea</taxon>
        <taxon>Arionidae</taxon>
        <taxon>Arion</taxon>
    </lineage>
</organism>
<dbReference type="GO" id="GO:0003676">
    <property type="term" value="F:nucleic acid binding"/>
    <property type="evidence" value="ECO:0007669"/>
    <property type="project" value="InterPro"/>
</dbReference>
<dbReference type="SUPFAM" id="SSF53098">
    <property type="entry name" value="Ribonuclease H-like"/>
    <property type="match status" value="1"/>
</dbReference>
<feature type="non-terminal residue" evidence="1">
    <location>
        <position position="1"/>
    </location>
</feature>
<proteinExistence type="predicted"/>
<dbReference type="InterPro" id="IPR036397">
    <property type="entry name" value="RNaseH_sf"/>
</dbReference>
<protein>
    <recommendedName>
        <fullName evidence="2">RNase H type-1 domain-containing protein</fullName>
    </recommendedName>
</protein>
<dbReference type="AlphaFoldDB" id="A0A0B7B683"/>
<evidence type="ECO:0000313" key="1">
    <source>
        <dbReference type="EMBL" id="CEK88382.1"/>
    </source>
</evidence>
<accession>A0A0B7B683</accession>
<gene>
    <name evidence="1" type="primary">ORF164983</name>
</gene>
<reference evidence="1" key="1">
    <citation type="submission" date="2014-12" db="EMBL/GenBank/DDBJ databases">
        <title>Insight into the proteome of Arion vulgaris.</title>
        <authorList>
            <person name="Aradska J."/>
            <person name="Bulat T."/>
            <person name="Smidak R."/>
            <person name="Sarate P."/>
            <person name="Gangsoo J."/>
            <person name="Sialana F."/>
            <person name="Bilban M."/>
            <person name="Lubec G."/>
        </authorList>
    </citation>
    <scope>NUCLEOTIDE SEQUENCE</scope>
    <source>
        <tissue evidence="1">Skin</tissue>
    </source>
</reference>